<dbReference type="Gene3D" id="1.10.1660.10">
    <property type="match status" value="1"/>
</dbReference>
<dbReference type="PROSITE" id="PS50937">
    <property type="entry name" value="HTH_MERR_2"/>
    <property type="match status" value="1"/>
</dbReference>
<evidence type="ECO:0000313" key="5">
    <source>
        <dbReference type="EMBL" id="TWI40122.1"/>
    </source>
</evidence>
<dbReference type="Proteomes" id="UP000317122">
    <property type="component" value="Unassembled WGS sequence"/>
</dbReference>
<dbReference type="InterPro" id="IPR047057">
    <property type="entry name" value="MerR_fam"/>
</dbReference>
<dbReference type="SMART" id="SM00422">
    <property type="entry name" value="HTH_MERR"/>
    <property type="match status" value="1"/>
</dbReference>
<dbReference type="PRINTS" id="PR00040">
    <property type="entry name" value="HTHMERR"/>
</dbReference>
<dbReference type="GO" id="GO:0003700">
    <property type="term" value="F:DNA-binding transcription factor activity"/>
    <property type="evidence" value="ECO:0007669"/>
    <property type="project" value="InterPro"/>
</dbReference>
<dbReference type="CDD" id="cd04785">
    <property type="entry name" value="HTH_CadR-PbrR-like"/>
    <property type="match status" value="1"/>
</dbReference>
<evidence type="ECO:0000313" key="6">
    <source>
        <dbReference type="Proteomes" id="UP000317122"/>
    </source>
</evidence>
<dbReference type="InterPro" id="IPR015358">
    <property type="entry name" value="Tscrpt_reg_MerR_DNA-bd"/>
</dbReference>
<sequence length="145" mass="16672">MDFSIGELARRTRVKVPTIRYYEQIALLPSPPRSEGQQRRYDASHAARLNFIRHARELGFEIGAIRELLAMNAKPDQSCVGVDEMARRHIAEIDRRIAHLTTLRAELQRTVDECGRGRVCKCRVIETLADSGHDHSRPAELWSRR</sequence>
<dbReference type="OrthoDB" id="9802944at2"/>
<name>A0A562P6P9_9HYPH</name>
<evidence type="ECO:0000259" key="4">
    <source>
        <dbReference type="PROSITE" id="PS50937"/>
    </source>
</evidence>
<gene>
    <name evidence="5" type="ORF">IQ26_01727</name>
</gene>
<evidence type="ECO:0000256" key="3">
    <source>
        <dbReference type="ARBA" id="ARBA00023163"/>
    </source>
</evidence>
<keyword evidence="2 5" id="KW-0238">DNA-binding</keyword>
<comment type="caution">
    <text evidence="5">The sequence shown here is derived from an EMBL/GenBank/DDBJ whole genome shotgun (WGS) entry which is preliminary data.</text>
</comment>
<dbReference type="InterPro" id="IPR009061">
    <property type="entry name" value="DNA-bd_dom_put_sf"/>
</dbReference>
<proteinExistence type="predicted"/>
<dbReference type="InterPro" id="IPR000551">
    <property type="entry name" value="MerR-type_HTH_dom"/>
</dbReference>
<evidence type="ECO:0000256" key="1">
    <source>
        <dbReference type="ARBA" id="ARBA00023015"/>
    </source>
</evidence>
<dbReference type="AlphaFoldDB" id="A0A562P6P9"/>
<dbReference type="EMBL" id="VLKT01000008">
    <property type="protein sequence ID" value="TWI40122.1"/>
    <property type="molecule type" value="Genomic_DNA"/>
</dbReference>
<keyword evidence="6" id="KW-1185">Reference proteome</keyword>
<keyword evidence="1" id="KW-0805">Transcription regulation</keyword>
<feature type="domain" description="HTH merR-type" evidence="4">
    <location>
        <begin position="1"/>
        <end position="71"/>
    </location>
</feature>
<dbReference type="Pfam" id="PF00376">
    <property type="entry name" value="MerR"/>
    <property type="match status" value="1"/>
</dbReference>
<keyword evidence="3" id="KW-0804">Transcription</keyword>
<accession>A0A562P6P9</accession>
<evidence type="ECO:0000256" key="2">
    <source>
        <dbReference type="ARBA" id="ARBA00023125"/>
    </source>
</evidence>
<reference evidence="5 6" key="1">
    <citation type="journal article" date="2015" name="Stand. Genomic Sci.">
        <title>Genomic Encyclopedia of Bacterial and Archaeal Type Strains, Phase III: the genomes of soil and plant-associated and newly described type strains.</title>
        <authorList>
            <person name="Whitman W.B."/>
            <person name="Woyke T."/>
            <person name="Klenk H.P."/>
            <person name="Zhou Y."/>
            <person name="Lilburn T.G."/>
            <person name="Beck B.J."/>
            <person name="De Vos P."/>
            <person name="Vandamme P."/>
            <person name="Eisen J.A."/>
            <person name="Garrity G."/>
            <person name="Hugenholtz P."/>
            <person name="Kyrpides N.C."/>
        </authorList>
    </citation>
    <scope>NUCLEOTIDE SEQUENCE [LARGE SCALE GENOMIC DNA]</scope>
    <source>
        <strain evidence="5 6">CGMCC 1.2546</strain>
    </source>
</reference>
<dbReference type="PANTHER" id="PTHR30204:SF94">
    <property type="entry name" value="HEAVY METAL-DEPENDENT TRANSCRIPTIONAL REGULATOR HI_0293-RELATED"/>
    <property type="match status" value="1"/>
</dbReference>
<dbReference type="SUPFAM" id="SSF46955">
    <property type="entry name" value="Putative DNA-binding domain"/>
    <property type="match status" value="1"/>
</dbReference>
<dbReference type="PANTHER" id="PTHR30204">
    <property type="entry name" value="REDOX-CYCLING DRUG-SENSING TRANSCRIPTIONAL ACTIVATOR SOXR"/>
    <property type="match status" value="1"/>
</dbReference>
<dbReference type="Pfam" id="PF09278">
    <property type="entry name" value="MerR-DNA-bind"/>
    <property type="match status" value="1"/>
</dbReference>
<organism evidence="5 6">
    <name type="scientific">Mesorhizobium tianshanense</name>
    <dbReference type="NCBI Taxonomy" id="39844"/>
    <lineage>
        <taxon>Bacteria</taxon>
        <taxon>Pseudomonadati</taxon>
        <taxon>Pseudomonadota</taxon>
        <taxon>Alphaproteobacteria</taxon>
        <taxon>Hyphomicrobiales</taxon>
        <taxon>Phyllobacteriaceae</taxon>
        <taxon>Mesorhizobium</taxon>
    </lineage>
</organism>
<dbReference type="GO" id="GO:0003677">
    <property type="term" value="F:DNA binding"/>
    <property type="evidence" value="ECO:0007669"/>
    <property type="project" value="UniProtKB-KW"/>
</dbReference>
<protein>
    <submittedName>
        <fullName evidence="5">DNA-binding transcriptional MerR regulator</fullName>
    </submittedName>
</protein>
<dbReference type="RefSeq" id="WP_145715856.1">
    <property type="nucleotide sequence ID" value="NZ_BSPF01000115.1"/>
</dbReference>